<keyword evidence="4" id="KW-0175">Coiled coil</keyword>
<name>A0A176W735_MARPO</name>
<keyword evidence="5" id="KW-0206">Cytoskeleton</keyword>
<dbReference type="PANTHER" id="PTHR33668:SF1">
    <property type="entry name" value="PROTEIN BRICK1"/>
    <property type="match status" value="1"/>
</dbReference>
<dbReference type="GO" id="GO:0008064">
    <property type="term" value="P:regulation of actin polymerization or depolymerization"/>
    <property type="evidence" value="ECO:0007669"/>
    <property type="project" value="TreeGrafter"/>
</dbReference>
<comment type="subcellular location">
    <subcellularLocation>
        <location evidence="1">Cytoplasm</location>
        <location evidence="1">Cytoskeleton</location>
    </subcellularLocation>
</comment>
<accession>A0A176W735</accession>
<evidence type="ECO:0000256" key="2">
    <source>
        <dbReference type="ARBA" id="ARBA00005620"/>
    </source>
</evidence>
<evidence type="ECO:0000256" key="5">
    <source>
        <dbReference type="ARBA" id="ARBA00023212"/>
    </source>
</evidence>
<evidence type="ECO:0000256" key="4">
    <source>
        <dbReference type="ARBA" id="ARBA00023054"/>
    </source>
</evidence>
<dbReference type="PANTHER" id="PTHR33668">
    <property type="entry name" value="PROTEIN BRICK1"/>
    <property type="match status" value="1"/>
</dbReference>
<gene>
    <name evidence="7" type="ORF">AXG93_3309s1430</name>
</gene>
<dbReference type="InterPro" id="IPR033378">
    <property type="entry name" value="BRICK1"/>
</dbReference>
<feature type="region of interest" description="Disordered" evidence="6">
    <location>
        <begin position="1"/>
        <end position="36"/>
    </location>
</feature>
<dbReference type="GO" id="GO:0005856">
    <property type="term" value="C:cytoskeleton"/>
    <property type="evidence" value="ECO:0007669"/>
    <property type="project" value="UniProtKB-SubCell"/>
</dbReference>
<comment type="similarity">
    <text evidence="2">Belongs to the BRK1 family.</text>
</comment>
<dbReference type="GO" id="GO:0031209">
    <property type="term" value="C:SCAR complex"/>
    <property type="evidence" value="ECO:0007669"/>
    <property type="project" value="InterPro"/>
</dbReference>
<feature type="compositionally biased region" description="Low complexity" evidence="6">
    <location>
        <begin position="108"/>
        <end position="126"/>
    </location>
</feature>
<dbReference type="Proteomes" id="UP000077202">
    <property type="component" value="Unassembled WGS sequence"/>
</dbReference>
<evidence type="ECO:0000313" key="8">
    <source>
        <dbReference type="Proteomes" id="UP000077202"/>
    </source>
</evidence>
<feature type="compositionally biased region" description="Basic and acidic residues" evidence="6">
    <location>
        <begin position="1"/>
        <end position="29"/>
    </location>
</feature>
<proteinExistence type="inferred from homology"/>
<keyword evidence="8" id="KW-1185">Reference proteome</keyword>
<evidence type="ECO:0000256" key="3">
    <source>
        <dbReference type="ARBA" id="ARBA00022490"/>
    </source>
</evidence>
<dbReference type="GO" id="GO:0044877">
    <property type="term" value="F:protein-containing complex binding"/>
    <property type="evidence" value="ECO:0007669"/>
    <property type="project" value="InterPro"/>
</dbReference>
<sequence>MEKTEGGAREAERGSERKKTNADVKRDGEGVGPLALGVSATCDRGAYSARGEGGWGPRPGRGRGWHWRRLDSACVATSDWARAAAYKGSGAVDRLPESLSALPPPPLGASSTRTPPSTTADSAFLPSSSRASGCVSSVEPRQLSSISITVPDQTILLFVERERREKREIYRERENLHLHDRSGWEEEEKRELLQQRLLRIAAPWRGSVAEHVSVGIAVQADWDNRHFSNSLSLNVRRLFEFLLQFETATKSKLATLNEKLTVLERQLEYLEAQFSTANSGQY</sequence>
<dbReference type="Gene3D" id="1.20.5.110">
    <property type="match status" value="1"/>
</dbReference>
<evidence type="ECO:0000313" key="7">
    <source>
        <dbReference type="EMBL" id="OAE27946.1"/>
    </source>
</evidence>
<keyword evidence="3" id="KW-0963">Cytoplasm</keyword>
<evidence type="ECO:0000256" key="1">
    <source>
        <dbReference type="ARBA" id="ARBA00004245"/>
    </source>
</evidence>
<dbReference type="EMBL" id="LVLJ01001803">
    <property type="protein sequence ID" value="OAE27946.1"/>
    <property type="molecule type" value="Genomic_DNA"/>
</dbReference>
<organism evidence="7 8">
    <name type="scientific">Marchantia polymorpha subsp. ruderalis</name>
    <dbReference type="NCBI Taxonomy" id="1480154"/>
    <lineage>
        <taxon>Eukaryota</taxon>
        <taxon>Viridiplantae</taxon>
        <taxon>Streptophyta</taxon>
        <taxon>Embryophyta</taxon>
        <taxon>Marchantiophyta</taxon>
        <taxon>Marchantiopsida</taxon>
        <taxon>Marchantiidae</taxon>
        <taxon>Marchantiales</taxon>
        <taxon>Marchantiaceae</taxon>
        <taxon>Marchantia</taxon>
    </lineage>
</organism>
<evidence type="ECO:0000256" key="6">
    <source>
        <dbReference type="SAM" id="MobiDB-lite"/>
    </source>
</evidence>
<feature type="region of interest" description="Disordered" evidence="6">
    <location>
        <begin position="96"/>
        <end position="126"/>
    </location>
</feature>
<dbReference type="GO" id="GO:0007015">
    <property type="term" value="P:actin filament organization"/>
    <property type="evidence" value="ECO:0007669"/>
    <property type="project" value="InterPro"/>
</dbReference>
<dbReference type="AlphaFoldDB" id="A0A176W735"/>
<comment type="caution">
    <text evidence="7">The sequence shown here is derived from an EMBL/GenBank/DDBJ whole genome shotgun (WGS) entry which is preliminary data.</text>
</comment>
<reference evidence="7" key="1">
    <citation type="submission" date="2016-03" db="EMBL/GenBank/DDBJ databases">
        <title>Mechanisms controlling the formation of the plant cell surface in tip-growing cells are functionally conserved among land plants.</title>
        <authorList>
            <person name="Honkanen S."/>
            <person name="Jones V.A."/>
            <person name="Morieri G."/>
            <person name="Champion C."/>
            <person name="Hetherington A.J."/>
            <person name="Kelly S."/>
            <person name="Saint-Marcoux D."/>
            <person name="Proust H."/>
            <person name="Prescott H."/>
            <person name="Dolan L."/>
        </authorList>
    </citation>
    <scope>NUCLEOTIDE SEQUENCE [LARGE SCALE GENOMIC DNA]</scope>
    <source>
        <tissue evidence="7">Whole gametophyte</tissue>
    </source>
</reference>
<dbReference type="GO" id="GO:0048870">
    <property type="term" value="P:cell motility"/>
    <property type="evidence" value="ECO:0007669"/>
    <property type="project" value="TreeGrafter"/>
</dbReference>
<protein>
    <submittedName>
        <fullName evidence="7">Uncharacterized protein</fullName>
    </submittedName>
</protein>